<dbReference type="EMBL" id="JAAIYO010000004">
    <property type="protein sequence ID" value="MBE4749901.1"/>
    <property type="molecule type" value="Genomic_DNA"/>
</dbReference>
<dbReference type="Pfam" id="PF09538">
    <property type="entry name" value="FYDLN_acid"/>
    <property type="match status" value="1"/>
</dbReference>
<keyword evidence="3" id="KW-1185">Reference proteome</keyword>
<dbReference type="Proteomes" id="UP001516472">
    <property type="component" value="Unassembled WGS sequence"/>
</dbReference>
<evidence type="ECO:0000313" key="2">
    <source>
        <dbReference type="EMBL" id="MBE4749901.1"/>
    </source>
</evidence>
<evidence type="ECO:0000256" key="1">
    <source>
        <dbReference type="SAM" id="MobiDB-lite"/>
    </source>
</evidence>
<dbReference type="Gene3D" id="2.20.28.10">
    <property type="match status" value="1"/>
</dbReference>
<protein>
    <submittedName>
        <fullName evidence="2">TIGR02300 family protein</fullName>
    </submittedName>
</protein>
<gene>
    <name evidence="2" type="ORF">G4177_17190</name>
</gene>
<evidence type="ECO:0000313" key="3">
    <source>
        <dbReference type="Proteomes" id="UP001516472"/>
    </source>
</evidence>
<accession>A0ABR9PPP6</accession>
<reference evidence="2 3" key="1">
    <citation type="submission" date="2020-02" db="EMBL/GenBank/DDBJ databases">
        <authorList>
            <person name="Babadi Z.K."/>
            <person name="Risdian C."/>
            <person name="Ebrahimipour G.H."/>
            <person name="Wink J."/>
        </authorList>
    </citation>
    <scope>NUCLEOTIDE SEQUENCE [LARGE SCALE GENOMIC DNA]</scope>
    <source>
        <strain evidence="2 3">ZKHCc1 1396</strain>
    </source>
</reference>
<dbReference type="InterPro" id="IPR012644">
    <property type="entry name" value="CHP02300_FYDLN_acid"/>
</dbReference>
<feature type="region of interest" description="Disordered" evidence="1">
    <location>
        <begin position="31"/>
        <end position="95"/>
    </location>
</feature>
<dbReference type="NCBIfam" id="TIGR02300">
    <property type="entry name" value="FYDLN_acid"/>
    <property type="match status" value="1"/>
</dbReference>
<organism evidence="2 3">
    <name type="scientific">Corallococcus soli</name>
    <dbReference type="NCBI Taxonomy" id="2710757"/>
    <lineage>
        <taxon>Bacteria</taxon>
        <taxon>Pseudomonadati</taxon>
        <taxon>Myxococcota</taxon>
        <taxon>Myxococcia</taxon>
        <taxon>Myxococcales</taxon>
        <taxon>Cystobacterineae</taxon>
        <taxon>Myxococcaceae</taxon>
        <taxon>Corallococcus</taxon>
    </lineage>
</organism>
<proteinExistence type="predicted"/>
<comment type="caution">
    <text evidence="2">The sequence shown here is derived from an EMBL/GenBank/DDBJ whole genome shotgun (WGS) entry which is preliminary data.</text>
</comment>
<feature type="compositionally biased region" description="Acidic residues" evidence="1">
    <location>
        <begin position="61"/>
        <end position="95"/>
    </location>
</feature>
<sequence>MPAKDLGNKHVCFKCASKFYDLKKPDAICPKCGSNQRDAPAPKAESKRGRLAATPKVIEPTEPEETPAAEDEEAEIETFGEDEDAEAPADEDEEI</sequence>
<name>A0ABR9PPP6_9BACT</name>
<dbReference type="RefSeq" id="WP_193349360.1">
    <property type="nucleotide sequence ID" value="NZ_CBCSIP010000622.1"/>
</dbReference>